<dbReference type="Gene3D" id="3.30.1360.40">
    <property type="match status" value="1"/>
</dbReference>
<dbReference type="GO" id="GO:0005737">
    <property type="term" value="C:cytoplasm"/>
    <property type="evidence" value="ECO:0007669"/>
    <property type="project" value="UniProtKB-SubCell"/>
</dbReference>
<dbReference type="HAMAP" id="MF_00040">
    <property type="entry name" value="RRF"/>
    <property type="match status" value="1"/>
</dbReference>
<dbReference type="Proteomes" id="UP000672038">
    <property type="component" value="Chromosome"/>
</dbReference>
<dbReference type="AlphaFoldDB" id="A0A975FIK6"/>
<dbReference type="PANTHER" id="PTHR20982">
    <property type="entry name" value="RIBOSOME RECYCLING FACTOR"/>
    <property type="match status" value="1"/>
</dbReference>
<dbReference type="Gene3D" id="1.10.132.20">
    <property type="entry name" value="Ribosome-recycling factor"/>
    <property type="match status" value="1"/>
</dbReference>
<dbReference type="PANTHER" id="PTHR20982:SF3">
    <property type="entry name" value="MITOCHONDRIAL RIBOSOME RECYCLING FACTOR PSEUDO 1"/>
    <property type="match status" value="1"/>
</dbReference>
<keyword evidence="6" id="KW-1185">Reference proteome</keyword>
<feature type="domain" description="Ribosome recycling factor" evidence="4">
    <location>
        <begin position="25"/>
        <end position="182"/>
    </location>
</feature>
<dbReference type="InterPro" id="IPR023584">
    <property type="entry name" value="Ribosome_recyc_fac_dom"/>
</dbReference>
<evidence type="ECO:0000313" key="5">
    <source>
        <dbReference type="EMBL" id="QTX03138.1"/>
    </source>
</evidence>
<sequence>MEEILKEILNKSTTKMKKTEEAMINKFNEIRTGVANPKILDKIMINYYGAEINLKNISNISIVEGNQINIKPFDNMSIPEIERAIFSSDLGITPTNDGKIIKLLFPKLTEEKRKNLIKQVDQLKEQTKVNIRNIRRQGNEEIKKNKFNEYLEERGLKEIQHLSDKFIKSIDNETIRKNNELLKI</sequence>
<comment type="function">
    <text evidence="3">Responsible for the release of ribosomes from messenger RNA at the termination of protein biosynthesis. May increase the efficiency of translation by recycling ribosomes from one round of translation to another.</text>
</comment>
<dbReference type="GO" id="GO:0006415">
    <property type="term" value="P:translational termination"/>
    <property type="evidence" value="ECO:0007669"/>
    <property type="project" value="UniProtKB-UniRule"/>
</dbReference>
<name>A0A975FIK6_LOWBP</name>
<evidence type="ECO:0000256" key="1">
    <source>
        <dbReference type="ARBA" id="ARBA00005912"/>
    </source>
</evidence>
<evidence type="ECO:0000259" key="4">
    <source>
        <dbReference type="Pfam" id="PF01765"/>
    </source>
</evidence>
<dbReference type="Pfam" id="PF01765">
    <property type="entry name" value="RRF"/>
    <property type="match status" value="1"/>
</dbReference>
<evidence type="ECO:0000313" key="6">
    <source>
        <dbReference type="Proteomes" id="UP000672038"/>
    </source>
</evidence>
<dbReference type="FunFam" id="3.30.1360.40:FF:000001">
    <property type="entry name" value="Ribosome-recycling factor"/>
    <property type="match status" value="1"/>
</dbReference>
<comment type="subcellular location">
    <subcellularLocation>
        <location evidence="3">Cytoplasm</location>
    </subcellularLocation>
</comment>
<dbReference type="InterPro" id="IPR002661">
    <property type="entry name" value="Ribosome_recyc_fac"/>
</dbReference>
<proteinExistence type="inferred from homology"/>
<dbReference type="NCBIfam" id="TIGR00496">
    <property type="entry name" value="frr"/>
    <property type="match status" value="1"/>
</dbReference>
<evidence type="ECO:0000256" key="3">
    <source>
        <dbReference type="HAMAP-Rule" id="MF_00040"/>
    </source>
</evidence>
<protein>
    <recommendedName>
        <fullName evidence="3">Ribosome-recycling factor</fullName>
        <shortName evidence="3">RRF</shortName>
    </recommendedName>
    <alternativeName>
        <fullName evidence="3">Ribosome-releasing factor</fullName>
    </alternativeName>
</protein>
<dbReference type="KEGG" id="pluf:LFWB_5720"/>
<dbReference type="RefSeq" id="WP_210954583.1">
    <property type="nucleotide sequence ID" value="NZ_CP054393.1"/>
</dbReference>
<dbReference type="InterPro" id="IPR036191">
    <property type="entry name" value="RRF_sf"/>
</dbReference>
<reference evidence="5" key="1">
    <citation type="submission" date="2020-06" db="EMBL/GenBank/DDBJ databases">
        <title>Complete genome sequence of Candidatus Phytoplasma luffae NCHU2019.</title>
        <authorList>
            <person name="Cho S.-T."/>
            <person name="Tan C.-M."/>
            <person name="Li J.-R."/>
            <person name="Chien Y.-Y."/>
            <person name="Chiu Y.-C."/>
            <person name="Yang J.-Y."/>
            <person name="Kuo C.-H."/>
        </authorList>
    </citation>
    <scope>NUCLEOTIDE SEQUENCE</scope>
    <source>
        <strain evidence="5">NCHU2019</strain>
    </source>
</reference>
<dbReference type="GO" id="GO:0043023">
    <property type="term" value="F:ribosomal large subunit binding"/>
    <property type="evidence" value="ECO:0007669"/>
    <property type="project" value="TreeGrafter"/>
</dbReference>
<organism evidence="5 6">
    <name type="scientific">Loofah witches'-broom phytoplasma</name>
    <dbReference type="NCBI Taxonomy" id="35773"/>
    <lineage>
        <taxon>Bacteria</taxon>
        <taxon>Bacillati</taxon>
        <taxon>Mycoplasmatota</taxon>
        <taxon>Mollicutes</taxon>
        <taxon>Acholeplasmatales</taxon>
        <taxon>Acholeplasmataceae</taxon>
        <taxon>Candidatus Phytoplasma</taxon>
        <taxon>16SrVIII (Loofah witches'-broom group)</taxon>
    </lineage>
</organism>
<keyword evidence="3" id="KW-0963">Cytoplasm</keyword>
<evidence type="ECO:0000256" key="2">
    <source>
        <dbReference type="ARBA" id="ARBA00022917"/>
    </source>
</evidence>
<accession>A0A975FIK6</accession>
<dbReference type="EMBL" id="CP054393">
    <property type="protein sequence ID" value="QTX03138.1"/>
    <property type="molecule type" value="Genomic_DNA"/>
</dbReference>
<keyword evidence="2 3" id="KW-0648">Protein biosynthesis</keyword>
<dbReference type="SUPFAM" id="SSF55194">
    <property type="entry name" value="Ribosome recycling factor, RRF"/>
    <property type="match status" value="1"/>
</dbReference>
<gene>
    <name evidence="3 5" type="primary">frr</name>
    <name evidence="5" type="ORF">LFWB_5720</name>
</gene>
<comment type="similarity">
    <text evidence="1 3">Belongs to the RRF family.</text>
</comment>